<organism evidence="5 6">
    <name type="scientific">Microbacterium ulmi</name>
    <dbReference type="NCBI Taxonomy" id="179095"/>
    <lineage>
        <taxon>Bacteria</taxon>
        <taxon>Bacillati</taxon>
        <taxon>Actinomycetota</taxon>
        <taxon>Actinomycetes</taxon>
        <taxon>Micrococcales</taxon>
        <taxon>Microbacteriaceae</taxon>
        <taxon>Microbacterium</taxon>
    </lineage>
</organism>
<evidence type="ECO:0000256" key="1">
    <source>
        <dbReference type="ARBA" id="ARBA00023002"/>
    </source>
</evidence>
<comment type="catalytic activity">
    <reaction evidence="2">
        <text>D-mannitol 1-phosphate + NAD(+) = beta-D-fructose 6-phosphate + NADH + H(+)</text>
        <dbReference type="Rhea" id="RHEA:19661"/>
        <dbReference type="ChEBI" id="CHEBI:15378"/>
        <dbReference type="ChEBI" id="CHEBI:57540"/>
        <dbReference type="ChEBI" id="CHEBI:57634"/>
        <dbReference type="ChEBI" id="CHEBI:57945"/>
        <dbReference type="ChEBI" id="CHEBI:61381"/>
        <dbReference type="EC" id="1.1.1.17"/>
    </reaction>
</comment>
<accession>A0A7Y2M2I1</accession>
<dbReference type="Gene3D" id="3.40.50.720">
    <property type="entry name" value="NAD(P)-binding Rossmann-like Domain"/>
    <property type="match status" value="1"/>
</dbReference>
<dbReference type="SUPFAM" id="SSF48179">
    <property type="entry name" value="6-phosphogluconate dehydrogenase C-terminal domain-like"/>
    <property type="match status" value="1"/>
</dbReference>
<evidence type="ECO:0000256" key="2">
    <source>
        <dbReference type="ARBA" id="ARBA00048615"/>
    </source>
</evidence>
<keyword evidence="1" id="KW-0560">Oxidoreductase</keyword>
<dbReference type="InterPro" id="IPR000669">
    <property type="entry name" value="Mannitol_DH"/>
</dbReference>
<reference evidence="5 6" key="1">
    <citation type="submission" date="2020-05" db="EMBL/GenBank/DDBJ databases">
        <title>MicrobeNet Type strains.</title>
        <authorList>
            <person name="Nicholson A.C."/>
        </authorList>
    </citation>
    <scope>NUCLEOTIDE SEQUENCE [LARGE SCALE GENOMIC DNA]</scope>
    <source>
        <strain evidence="5 6">JCM 14282</strain>
    </source>
</reference>
<dbReference type="InterPro" id="IPR008927">
    <property type="entry name" value="6-PGluconate_DH-like_C_sf"/>
</dbReference>
<dbReference type="InterPro" id="IPR050988">
    <property type="entry name" value="Mannitol_DH/Oxidoreductase"/>
</dbReference>
<dbReference type="InterPro" id="IPR013131">
    <property type="entry name" value="Mannitol_DH_N"/>
</dbReference>
<dbReference type="PANTHER" id="PTHR43362:SF1">
    <property type="entry name" value="MANNITOL DEHYDROGENASE 2-RELATED"/>
    <property type="match status" value="1"/>
</dbReference>
<proteinExistence type="predicted"/>
<dbReference type="Pfam" id="PF01232">
    <property type="entry name" value="Mannitol_dh"/>
    <property type="match status" value="1"/>
</dbReference>
<name>A0A7Y2M2I1_9MICO</name>
<gene>
    <name evidence="5" type="ORF">HLA99_12015</name>
</gene>
<dbReference type="Gene3D" id="1.10.1040.10">
    <property type="entry name" value="N-(1-d-carboxylethyl)-l-norvaline Dehydrogenase, domain 2"/>
    <property type="match status" value="1"/>
</dbReference>
<dbReference type="EMBL" id="JABEMB010000018">
    <property type="protein sequence ID" value="NNH04569.1"/>
    <property type="molecule type" value="Genomic_DNA"/>
</dbReference>
<evidence type="ECO:0000313" key="5">
    <source>
        <dbReference type="EMBL" id="NNH04569.1"/>
    </source>
</evidence>
<keyword evidence="6" id="KW-1185">Reference proteome</keyword>
<dbReference type="InterPro" id="IPR036291">
    <property type="entry name" value="NAD(P)-bd_dom_sf"/>
</dbReference>
<dbReference type="GO" id="GO:0008926">
    <property type="term" value="F:mannitol-1-phosphate 5-dehydrogenase activity"/>
    <property type="evidence" value="ECO:0007669"/>
    <property type="project" value="UniProtKB-EC"/>
</dbReference>
<comment type="caution">
    <text evidence="5">The sequence shown here is derived from an EMBL/GenBank/DDBJ whole genome shotgun (WGS) entry which is preliminary data.</text>
</comment>
<dbReference type="Pfam" id="PF08125">
    <property type="entry name" value="Mannitol_dh_C"/>
    <property type="match status" value="1"/>
</dbReference>
<dbReference type="RefSeq" id="WP_167038273.1">
    <property type="nucleotide sequence ID" value="NZ_BAAANA010000001.1"/>
</dbReference>
<feature type="domain" description="Mannitol dehydrogenase C-terminal" evidence="4">
    <location>
        <begin position="271"/>
        <end position="394"/>
    </location>
</feature>
<dbReference type="InterPro" id="IPR013328">
    <property type="entry name" value="6PGD_dom2"/>
</dbReference>
<dbReference type="AlphaFoldDB" id="A0A7Y2M2I1"/>
<feature type="domain" description="Mannitol dehydrogenase N-terminal" evidence="3">
    <location>
        <begin position="24"/>
        <end position="262"/>
    </location>
</feature>
<dbReference type="PRINTS" id="PR00084">
    <property type="entry name" value="MTLDHDRGNASE"/>
</dbReference>
<evidence type="ECO:0000313" key="6">
    <source>
        <dbReference type="Proteomes" id="UP000543598"/>
    </source>
</evidence>
<evidence type="ECO:0000259" key="4">
    <source>
        <dbReference type="Pfam" id="PF08125"/>
    </source>
</evidence>
<dbReference type="Proteomes" id="UP000543598">
    <property type="component" value="Unassembled WGS sequence"/>
</dbReference>
<dbReference type="PANTHER" id="PTHR43362">
    <property type="entry name" value="MANNITOL DEHYDROGENASE DSF1-RELATED"/>
    <property type="match status" value="1"/>
</dbReference>
<evidence type="ECO:0000259" key="3">
    <source>
        <dbReference type="Pfam" id="PF01232"/>
    </source>
</evidence>
<dbReference type="SUPFAM" id="SSF51735">
    <property type="entry name" value="NAD(P)-binding Rossmann-fold domains"/>
    <property type="match status" value="1"/>
</dbReference>
<sequence>MSAPRLTRAALAEAGTPLPASPVRIVHIGVGAFHRAHQAWYTARAGDGWGIAAFTGRDAAVAQRLAPQDGLYTLVERGPDADRFEVVGSIAEVHASTEIARFLELFASPSTAVVTVTVTEQGYHLRPDGALDLSSPAIAADVRALYAGGHPTTPIGRIVRGLAERRRAGAGPIAIVSCDNLPANGDRLRAAVVDLAEAAGLTGVADRASFVSTSVDRITPHELDIDAVERATGWRDEAPVVTEPFSDWTLSGEFPAGRPRWEDAGARFVDDIEPFEQRKLLLLNGGHLQLAFQGLLRGHETIADAMRDADCLRALDDFWAEAARTVGPAVDPEAYCAALRERFENPRIAHRLAQIAADTVTKLRLRIVPVVEAERAAGRDAAGALSVVAAWSRCVAEGVLPDGAVRDAPAEAVATLVSGVDATDASAIAAAAATLKESVHTL</sequence>
<dbReference type="InterPro" id="IPR013118">
    <property type="entry name" value="Mannitol_DH_C"/>
</dbReference>
<protein>
    <submittedName>
        <fullName evidence="5">Mannitol dehydrogenase family protein</fullName>
    </submittedName>
</protein>